<dbReference type="OrthoDB" id="9803459at2"/>
<dbReference type="PATRIC" id="fig|1123069.3.peg.3034"/>
<dbReference type="RefSeq" id="WP_021099120.1">
    <property type="nucleotide sequence ID" value="NZ_KE557324.1"/>
</dbReference>
<dbReference type="STRING" id="1123069.ruthe_03062"/>
<dbReference type="Proteomes" id="UP000015346">
    <property type="component" value="Unassembled WGS sequence"/>
</dbReference>
<evidence type="ECO:0000313" key="2">
    <source>
        <dbReference type="EMBL" id="EPX82838.1"/>
    </source>
</evidence>
<dbReference type="EMBL" id="AOLV01000038">
    <property type="protein sequence ID" value="EPX82838.1"/>
    <property type="molecule type" value="Genomic_DNA"/>
</dbReference>
<keyword evidence="3" id="KW-1185">Reference proteome</keyword>
<feature type="compositionally biased region" description="Acidic residues" evidence="1">
    <location>
        <begin position="66"/>
        <end position="76"/>
    </location>
</feature>
<proteinExistence type="predicted"/>
<organism evidence="2 3">
    <name type="scientific">Rubellimicrobium thermophilum DSM 16684</name>
    <dbReference type="NCBI Taxonomy" id="1123069"/>
    <lineage>
        <taxon>Bacteria</taxon>
        <taxon>Pseudomonadati</taxon>
        <taxon>Pseudomonadota</taxon>
        <taxon>Alphaproteobacteria</taxon>
        <taxon>Rhodobacterales</taxon>
        <taxon>Roseobacteraceae</taxon>
        <taxon>Rubellimicrobium</taxon>
    </lineage>
</organism>
<gene>
    <name evidence="2" type="ORF">ruthe_03062</name>
</gene>
<accession>S9QT51</accession>
<feature type="region of interest" description="Disordered" evidence="1">
    <location>
        <begin position="17"/>
        <end position="76"/>
    </location>
</feature>
<protein>
    <submittedName>
        <fullName evidence="2">Uncharacterized protein</fullName>
    </submittedName>
</protein>
<reference evidence="2 3" key="1">
    <citation type="journal article" date="2013" name="Stand. Genomic Sci.">
        <title>Genome sequence of the reddish-pigmented Rubellimicrobium thermophilum type strain (DSM 16684(T)), a member of the Roseobacter clade.</title>
        <authorList>
            <person name="Fiebig A."/>
            <person name="Riedel T."/>
            <person name="Gronow S."/>
            <person name="Petersen J."/>
            <person name="Klenk H.P."/>
            <person name="Goker M."/>
        </authorList>
    </citation>
    <scope>NUCLEOTIDE SEQUENCE [LARGE SCALE GENOMIC DNA]</scope>
    <source>
        <strain evidence="2 3">DSM 16684</strain>
    </source>
</reference>
<comment type="caution">
    <text evidence="2">The sequence shown here is derived from an EMBL/GenBank/DDBJ whole genome shotgun (WGS) entry which is preliminary data.</text>
</comment>
<sequence length="76" mass="8754">MSEQFFEKPILNSPYEYPGRHWELDADGQPTNRIIESRRRSDLITPVPKTKKQRKSQKQGALLLGADDELASEELV</sequence>
<dbReference type="AlphaFoldDB" id="S9QT51"/>
<evidence type="ECO:0000313" key="3">
    <source>
        <dbReference type="Proteomes" id="UP000015346"/>
    </source>
</evidence>
<name>S9QT51_9RHOB</name>
<evidence type="ECO:0000256" key="1">
    <source>
        <dbReference type="SAM" id="MobiDB-lite"/>
    </source>
</evidence>
<dbReference type="HOGENOM" id="CLU_2652222_0_0_5"/>